<dbReference type="GO" id="GO:0003677">
    <property type="term" value="F:DNA binding"/>
    <property type="evidence" value="ECO:0007669"/>
    <property type="project" value="UniProtKB-KW"/>
</dbReference>
<organism evidence="6 7">
    <name type="scientific">Enterobacter ludwigii</name>
    <dbReference type="NCBI Taxonomy" id="299767"/>
    <lineage>
        <taxon>Bacteria</taxon>
        <taxon>Pseudomonadati</taxon>
        <taxon>Pseudomonadota</taxon>
        <taxon>Gammaproteobacteria</taxon>
        <taxon>Enterobacterales</taxon>
        <taxon>Enterobacteriaceae</taxon>
        <taxon>Enterobacter</taxon>
        <taxon>Enterobacter cloacae complex</taxon>
    </lineage>
</organism>
<keyword evidence="3" id="KW-0238">DNA-binding</keyword>
<dbReference type="PANTHER" id="PTHR34294:SF1">
    <property type="entry name" value="TRANSCRIPTIONAL REGULATOR LSRR"/>
    <property type="match status" value="1"/>
</dbReference>
<dbReference type="eggNOG" id="COG2390">
    <property type="taxonomic scope" value="Bacteria"/>
</dbReference>
<evidence type="ECO:0000313" key="6">
    <source>
        <dbReference type="EMBL" id="AEW75327.1"/>
    </source>
</evidence>
<sequence>MSRGSHFLSARSRTYDLNFYKSSIMSDKRTAEEGRFAGLALAEEELVARVAWCYYHDGLTQNDIGERLGLPRLKISRLLEKGRQSGVIRVQINSRYEGCLALETELQQRFGLKLVRVLPALNTPPMNVRLGIGAAQSLMGVLEPGQLLAVGFGETTMSSLQHLSGFISSQQIRLVTLSGGVGPYMTGIGQLDAACSVSMIPAPLRVSSAEVAGILKRESSVRDVILAAAAADVAVVGIGSVNQRRDATILRSGYISEGEQLMYARKGAVGDILGYFLNAEGECVHELEIHRELLGVTLDELAQLPTIVGVAGGEEKADAIYAALKGRRINGLVTEETTARAVLALAS</sequence>
<dbReference type="KEGG" id="eec:EcWSU1_03899"/>
<dbReference type="Gene3D" id="3.40.50.1360">
    <property type="match status" value="1"/>
</dbReference>
<keyword evidence="4" id="KW-0804">Transcription</keyword>
<feature type="domain" description="Sugar-binding" evidence="5">
    <location>
        <begin position="95"/>
        <end position="344"/>
    </location>
</feature>
<dbReference type="GO" id="GO:0030246">
    <property type="term" value="F:carbohydrate binding"/>
    <property type="evidence" value="ECO:0007669"/>
    <property type="project" value="InterPro"/>
</dbReference>
<reference evidence="6 7" key="1">
    <citation type="journal article" date="2011" name="Stand. Genomic Sci.">
        <title>Complete genome of the onion pathogen Enterobacter cloacae EcWSU1.</title>
        <authorList>
            <person name="Humann J.L."/>
            <person name="Wildung M."/>
            <person name="Cheng C.H."/>
            <person name="Lee T."/>
            <person name="Stewart J.E."/>
            <person name="Drew J.C."/>
            <person name="Triplett E.W."/>
            <person name="Main D."/>
            <person name="Schroeder B.K."/>
        </authorList>
    </citation>
    <scope>NUCLEOTIDE SEQUENCE [LARGE SCALE GENOMIC DNA]</scope>
    <source>
        <strain evidence="6 7">EcWSU1</strain>
    </source>
</reference>
<dbReference type="PANTHER" id="PTHR34294">
    <property type="entry name" value="TRANSCRIPTIONAL REGULATOR-RELATED"/>
    <property type="match status" value="1"/>
</dbReference>
<protein>
    <submittedName>
        <fullName evidence="6">Transcriptional regulator lsrR</fullName>
    </submittedName>
</protein>
<dbReference type="Proteomes" id="UP000007838">
    <property type="component" value="Chromosome"/>
</dbReference>
<gene>
    <name evidence="6" type="primary">lsrR</name>
    <name evidence="6" type="ORF">EcWSU1_03899</name>
</gene>
<dbReference type="Gene3D" id="1.10.10.10">
    <property type="entry name" value="Winged helix-like DNA-binding domain superfamily/Winged helix DNA-binding domain"/>
    <property type="match status" value="1"/>
</dbReference>
<dbReference type="AlphaFoldDB" id="G8LFF9"/>
<dbReference type="HOGENOM" id="CLU_054506_0_1_6"/>
<evidence type="ECO:0000259" key="5">
    <source>
        <dbReference type="Pfam" id="PF04198"/>
    </source>
</evidence>
<evidence type="ECO:0000313" key="7">
    <source>
        <dbReference type="Proteomes" id="UP000007838"/>
    </source>
</evidence>
<dbReference type="EMBL" id="CP002886">
    <property type="protein sequence ID" value="AEW75327.1"/>
    <property type="molecule type" value="Genomic_DNA"/>
</dbReference>
<dbReference type="InterPro" id="IPR036388">
    <property type="entry name" value="WH-like_DNA-bd_sf"/>
</dbReference>
<evidence type="ECO:0000256" key="4">
    <source>
        <dbReference type="ARBA" id="ARBA00023163"/>
    </source>
</evidence>
<name>G8LFF9_9ENTR</name>
<dbReference type="InterPro" id="IPR007324">
    <property type="entry name" value="Sugar-bd_dom_put"/>
</dbReference>
<dbReference type="SUPFAM" id="SSF100950">
    <property type="entry name" value="NagB/RpiA/CoA transferase-like"/>
    <property type="match status" value="1"/>
</dbReference>
<accession>G8LFF9</accession>
<comment type="similarity">
    <text evidence="1">Belongs to the SorC transcriptional regulatory family.</text>
</comment>
<keyword evidence="2" id="KW-0805">Transcription regulation</keyword>
<dbReference type="NCBIfam" id="NF011947">
    <property type="entry name" value="PRK15418.1"/>
    <property type="match status" value="1"/>
</dbReference>
<evidence type="ECO:0000256" key="3">
    <source>
        <dbReference type="ARBA" id="ARBA00023125"/>
    </source>
</evidence>
<dbReference type="InterPro" id="IPR037171">
    <property type="entry name" value="NagB/RpiA_transferase-like"/>
</dbReference>
<evidence type="ECO:0000256" key="2">
    <source>
        <dbReference type="ARBA" id="ARBA00023015"/>
    </source>
</evidence>
<proteinExistence type="inferred from homology"/>
<dbReference type="Pfam" id="PF04198">
    <property type="entry name" value="Sugar-bind"/>
    <property type="match status" value="1"/>
</dbReference>
<dbReference type="InterPro" id="IPR051054">
    <property type="entry name" value="SorC_transcr_regulators"/>
</dbReference>
<evidence type="ECO:0000256" key="1">
    <source>
        <dbReference type="ARBA" id="ARBA00010466"/>
    </source>
</evidence>